<protein>
    <recommendedName>
        <fullName evidence="1">RNase H type-1 domain-containing protein</fullName>
    </recommendedName>
</protein>
<dbReference type="Pfam" id="PF13456">
    <property type="entry name" value="RVT_3"/>
    <property type="match status" value="1"/>
</dbReference>
<keyword evidence="3" id="KW-1185">Reference proteome</keyword>
<accession>A0ABR2DB46</accession>
<dbReference type="InterPro" id="IPR036397">
    <property type="entry name" value="RNaseH_sf"/>
</dbReference>
<sequence>MQSLVYYFANALEARGEARDKSHPLVVESDSLEALRSIKAGRNGQLASGLVLHILELCGRRWDVSFSHIKCGGNKAVDCMAKLAIFDGLETSFFQDPPQAVVPLLQADVGHLVSSRNHEGLGSFCCHFHFFHCDL</sequence>
<reference evidence="2 3" key="1">
    <citation type="journal article" date="2024" name="G3 (Bethesda)">
        <title>Genome assembly of Hibiscus sabdariffa L. provides insights into metabolisms of medicinal natural products.</title>
        <authorList>
            <person name="Kim T."/>
        </authorList>
    </citation>
    <scope>NUCLEOTIDE SEQUENCE [LARGE SCALE GENOMIC DNA]</scope>
    <source>
        <strain evidence="2">TK-2024</strain>
        <tissue evidence="2">Old leaves</tissue>
    </source>
</reference>
<dbReference type="SUPFAM" id="SSF53098">
    <property type="entry name" value="Ribonuclease H-like"/>
    <property type="match status" value="1"/>
</dbReference>
<evidence type="ECO:0000259" key="1">
    <source>
        <dbReference type="Pfam" id="PF13456"/>
    </source>
</evidence>
<evidence type="ECO:0000313" key="3">
    <source>
        <dbReference type="Proteomes" id="UP001472677"/>
    </source>
</evidence>
<dbReference type="EMBL" id="JBBPBM010000032">
    <property type="protein sequence ID" value="KAK8534112.1"/>
    <property type="molecule type" value="Genomic_DNA"/>
</dbReference>
<dbReference type="Gene3D" id="3.30.420.10">
    <property type="entry name" value="Ribonuclease H-like superfamily/Ribonuclease H"/>
    <property type="match status" value="1"/>
</dbReference>
<gene>
    <name evidence="2" type="ORF">V6N12_047509</name>
</gene>
<dbReference type="InterPro" id="IPR002156">
    <property type="entry name" value="RNaseH_domain"/>
</dbReference>
<comment type="caution">
    <text evidence="2">The sequence shown here is derived from an EMBL/GenBank/DDBJ whole genome shotgun (WGS) entry which is preliminary data.</text>
</comment>
<feature type="domain" description="RNase H type-1" evidence="1">
    <location>
        <begin position="23"/>
        <end position="84"/>
    </location>
</feature>
<evidence type="ECO:0000313" key="2">
    <source>
        <dbReference type="EMBL" id="KAK8534112.1"/>
    </source>
</evidence>
<organism evidence="2 3">
    <name type="scientific">Hibiscus sabdariffa</name>
    <name type="common">roselle</name>
    <dbReference type="NCBI Taxonomy" id="183260"/>
    <lineage>
        <taxon>Eukaryota</taxon>
        <taxon>Viridiplantae</taxon>
        <taxon>Streptophyta</taxon>
        <taxon>Embryophyta</taxon>
        <taxon>Tracheophyta</taxon>
        <taxon>Spermatophyta</taxon>
        <taxon>Magnoliopsida</taxon>
        <taxon>eudicotyledons</taxon>
        <taxon>Gunneridae</taxon>
        <taxon>Pentapetalae</taxon>
        <taxon>rosids</taxon>
        <taxon>malvids</taxon>
        <taxon>Malvales</taxon>
        <taxon>Malvaceae</taxon>
        <taxon>Malvoideae</taxon>
        <taxon>Hibiscus</taxon>
    </lineage>
</organism>
<dbReference type="InterPro" id="IPR012337">
    <property type="entry name" value="RNaseH-like_sf"/>
</dbReference>
<dbReference type="Proteomes" id="UP001472677">
    <property type="component" value="Unassembled WGS sequence"/>
</dbReference>
<proteinExistence type="predicted"/>
<name>A0ABR2DB46_9ROSI</name>